<evidence type="ECO:0000256" key="1">
    <source>
        <dbReference type="SAM" id="MobiDB-lite"/>
    </source>
</evidence>
<gene>
    <name evidence="2" type="ORF">GCM10011320_31410</name>
</gene>
<dbReference type="RefSeq" id="WP_188968189.1">
    <property type="nucleotide sequence ID" value="NZ_BMKW01000007.1"/>
</dbReference>
<proteinExistence type="predicted"/>
<accession>A0A917NSW1</accession>
<dbReference type="EMBL" id="BMKW01000007">
    <property type="protein sequence ID" value="GGJ21906.1"/>
    <property type="molecule type" value="Genomic_DNA"/>
</dbReference>
<feature type="region of interest" description="Disordered" evidence="1">
    <location>
        <begin position="21"/>
        <end position="57"/>
    </location>
</feature>
<dbReference type="Proteomes" id="UP000661507">
    <property type="component" value="Unassembled WGS sequence"/>
</dbReference>
<keyword evidence="3" id="KW-1185">Reference proteome</keyword>
<organism evidence="2 3">
    <name type="scientific">Neoroseomonas lacus</name>
    <dbReference type="NCBI Taxonomy" id="287609"/>
    <lineage>
        <taxon>Bacteria</taxon>
        <taxon>Pseudomonadati</taxon>
        <taxon>Pseudomonadota</taxon>
        <taxon>Alphaproteobacteria</taxon>
        <taxon>Acetobacterales</taxon>
        <taxon>Acetobacteraceae</taxon>
        <taxon>Neoroseomonas</taxon>
    </lineage>
</organism>
<dbReference type="AlphaFoldDB" id="A0A917NSW1"/>
<evidence type="ECO:0000313" key="3">
    <source>
        <dbReference type="Proteomes" id="UP000661507"/>
    </source>
</evidence>
<name>A0A917NSW1_9PROT</name>
<comment type="caution">
    <text evidence="2">The sequence shown here is derived from an EMBL/GenBank/DDBJ whole genome shotgun (WGS) entry which is preliminary data.</text>
</comment>
<feature type="compositionally biased region" description="Basic and acidic residues" evidence="1">
    <location>
        <begin position="43"/>
        <end position="57"/>
    </location>
</feature>
<feature type="compositionally biased region" description="Basic and acidic residues" evidence="1">
    <location>
        <begin position="154"/>
        <end position="167"/>
    </location>
</feature>
<reference evidence="2" key="1">
    <citation type="journal article" date="2014" name="Int. J. Syst. Evol. Microbiol.">
        <title>Complete genome sequence of Corynebacterium casei LMG S-19264T (=DSM 44701T), isolated from a smear-ripened cheese.</title>
        <authorList>
            <consortium name="US DOE Joint Genome Institute (JGI-PGF)"/>
            <person name="Walter F."/>
            <person name="Albersmeier A."/>
            <person name="Kalinowski J."/>
            <person name="Ruckert C."/>
        </authorList>
    </citation>
    <scope>NUCLEOTIDE SEQUENCE</scope>
    <source>
        <strain evidence="2">CGMCC 1.3617</strain>
    </source>
</reference>
<evidence type="ECO:0000313" key="2">
    <source>
        <dbReference type="EMBL" id="GGJ21906.1"/>
    </source>
</evidence>
<reference evidence="2" key="2">
    <citation type="submission" date="2020-09" db="EMBL/GenBank/DDBJ databases">
        <authorList>
            <person name="Sun Q."/>
            <person name="Zhou Y."/>
        </authorList>
    </citation>
    <scope>NUCLEOTIDE SEQUENCE</scope>
    <source>
        <strain evidence="2">CGMCC 1.3617</strain>
    </source>
</reference>
<feature type="region of interest" description="Disordered" evidence="1">
    <location>
        <begin position="136"/>
        <end position="167"/>
    </location>
</feature>
<sequence>MVSALRDDSLGSFREDGINIWEDEKPLPPRGLTRPYEAPKPLALREHHDGRETFRSPEEVLKHWERLKAEEVRDKAARDFALTPQGIAAAVQAEERRQAAAQAAEAARAAAVASIVAAYGELAVAPLTARAEAEKAEEARRQAEQKAAAAAQARQREARSKASEEARTLTSMRTLLKRRRLEFPDVPVLLDGERVPLDMLDDCLPFLRLEVDPIARLAELLTCGVVAEAWRADPDRAQRHDHRRPSRDSNLALDIADDVATFGIHFRTLAAPLLLTSAGA</sequence>
<protein>
    <submittedName>
        <fullName evidence="2">Uncharacterized protein</fullName>
    </submittedName>
</protein>